<sequence>MKAFSASVRFVHRLGYQFAELAAHHAQRVKLADGVIARTGEDHDGNKPPQLVFPEVSQHFAQG</sequence>
<accession>A0A376F828</accession>
<dbReference type="Proteomes" id="UP000255163">
    <property type="component" value="Unassembled WGS sequence"/>
</dbReference>
<evidence type="ECO:0000313" key="1">
    <source>
        <dbReference type="EMBL" id="STD19429.1"/>
    </source>
</evidence>
<dbReference type="AlphaFoldDB" id="A0A376F828"/>
<dbReference type="EMBL" id="UFYI01000007">
    <property type="protein sequence ID" value="STD19429.1"/>
    <property type="molecule type" value="Genomic_DNA"/>
</dbReference>
<gene>
    <name evidence="1" type="ORF">NCTC12123_01312</name>
</gene>
<organism evidence="1 2">
    <name type="scientific">Enterobacter asburiae</name>
    <dbReference type="NCBI Taxonomy" id="61645"/>
    <lineage>
        <taxon>Bacteria</taxon>
        <taxon>Pseudomonadati</taxon>
        <taxon>Pseudomonadota</taxon>
        <taxon>Gammaproteobacteria</taxon>
        <taxon>Enterobacterales</taxon>
        <taxon>Enterobacteriaceae</taxon>
        <taxon>Enterobacter</taxon>
        <taxon>Enterobacter cloacae complex</taxon>
    </lineage>
</organism>
<protein>
    <submittedName>
        <fullName evidence="1">Uncharacterized protein</fullName>
    </submittedName>
</protein>
<proteinExistence type="predicted"/>
<evidence type="ECO:0000313" key="2">
    <source>
        <dbReference type="Proteomes" id="UP000255163"/>
    </source>
</evidence>
<reference evidence="1 2" key="1">
    <citation type="submission" date="2018-06" db="EMBL/GenBank/DDBJ databases">
        <authorList>
            <consortium name="Pathogen Informatics"/>
            <person name="Doyle S."/>
        </authorList>
    </citation>
    <scope>NUCLEOTIDE SEQUENCE [LARGE SCALE GENOMIC DNA]</scope>
    <source>
        <strain evidence="1 2">NCTC12123</strain>
    </source>
</reference>
<name>A0A376F828_ENTAS</name>